<feature type="chain" id="PRO_5007275210" description="PepSY domain-containing protein" evidence="1">
    <location>
        <begin position="24"/>
        <end position="97"/>
    </location>
</feature>
<organism evidence="2 3">
    <name type="scientific">Zhongshania aliphaticivorans</name>
    <dbReference type="NCBI Taxonomy" id="1470434"/>
    <lineage>
        <taxon>Bacteria</taxon>
        <taxon>Pseudomonadati</taxon>
        <taxon>Pseudomonadota</taxon>
        <taxon>Gammaproteobacteria</taxon>
        <taxon>Cellvibrionales</taxon>
        <taxon>Spongiibacteraceae</taxon>
        <taxon>Zhongshania</taxon>
    </lineage>
</organism>
<dbReference type="RefSeq" id="WP_008252533.1">
    <property type="nucleotide sequence ID" value="NZ_CP014544.1"/>
</dbReference>
<proteinExistence type="predicted"/>
<dbReference type="KEGG" id="zal:AZF00_17145"/>
<protein>
    <recommendedName>
        <fullName evidence="4">PepSY domain-containing protein</fullName>
    </recommendedName>
</protein>
<reference evidence="2 3" key="1">
    <citation type="submission" date="2015-12" db="EMBL/GenBank/DDBJ databases">
        <authorList>
            <person name="Shamseldin A."/>
            <person name="Moawad H."/>
            <person name="Abd El-Rahim W.M."/>
            <person name="Sadowsky M.J."/>
        </authorList>
    </citation>
    <scope>NUCLEOTIDE SEQUENCE [LARGE SCALE GENOMIC DNA]</scope>
    <source>
        <strain evidence="2 3">SM2</strain>
    </source>
</reference>
<dbReference type="Proteomes" id="UP000074119">
    <property type="component" value="Chromosome"/>
</dbReference>
<name>A0A127M9J5_9GAMM</name>
<dbReference type="EMBL" id="CP014544">
    <property type="protein sequence ID" value="AMO69921.1"/>
    <property type="molecule type" value="Genomic_DNA"/>
</dbReference>
<dbReference type="AlphaFoldDB" id="A0A127M9J5"/>
<evidence type="ECO:0000313" key="3">
    <source>
        <dbReference type="Proteomes" id="UP000074119"/>
    </source>
</evidence>
<keyword evidence="1" id="KW-0732">Signal</keyword>
<gene>
    <name evidence="2" type="ORF">AZF00_17145</name>
</gene>
<accession>A0A127M9J5</accession>
<evidence type="ECO:0008006" key="4">
    <source>
        <dbReference type="Google" id="ProtNLM"/>
    </source>
</evidence>
<sequence>MKTIQHILLTFGLVIGALNSAHAGEATKDLVAACKDSTVEKFSENGDAVRARFKGISGPSNSRKVQLLIQSPEQSAYRAECFINAKTQEIISIEKAS</sequence>
<feature type="signal peptide" evidence="1">
    <location>
        <begin position="1"/>
        <end position="23"/>
    </location>
</feature>
<evidence type="ECO:0000256" key="1">
    <source>
        <dbReference type="SAM" id="SignalP"/>
    </source>
</evidence>
<evidence type="ECO:0000313" key="2">
    <source>
        <dbReference type="EMBL" id="AMO69921.1"/>
    </source>
</evidence>